<comment type="caution">
    <text evidence="1">The sequence shown here is derived from an EMBL/GenBank/DDBJ whole genome shotgun (WGS) entry which is preliminary data.</text>
</comment>
<organism evidence="1 2">
    <name type="scientific">[Candida] jaroonii</name>
    <dbReference type="NCBI Taxonomy" id="467808"/>
    <lineage>
        <taxon>Eukaryota</taxon>
        <taxon>Fungi</taxon>
        <taxon>Dikarya</taxon>
        <taxon>Ascomycota</taxon>
        <taxon>Saccharomycotina</taxon>
        <taxon>Pichiomycetes</taxon>
        <taxon>Debaryomycetaceae</taxon>
        <taxon>Yamadazyma</taxon>
    </lineage>
</organism>
<gene>
    <name evidence="1" type="ORF">CLIB1444_07S01046</name>
</gene>
<reference evidence="1" key="1">
    <citation type="submission" date="2022-06" db="EMBL/GenBank/DDBJ databases">
        <authorList>
            <person name="Legras J.-L."/>
            <person name="Devillers H."/>
            <person name="Grondin C."/>
        </authorList>
    </citation>
    <scope>NUCLEOTIDE SEQUENCE</scope>
    <source>
        <strain evidence="1">CLIB 1444</strain>
    </source>
</reference>
<proteinExistence type="predicted"/>
<evidence type="ECO:0000313" key="2">
    <source>
        <dbReference type="Proteomes" id="UP001152531"/>
    </source>
</evidence>
<evidence type="ECO:0000313" key="1">
    <source>
        <dbReference type="EMBL" id="CAH6721726.1"/>
    </source>
</evidence>
<name>A0ACA9YAD8_9ASCO</name>
<dbReference type="EMBL" id="CALSDN010000007">
    <property type="protein sequence ID" value="CAH6721726.1"/>
    <property type="molecule type" value="Genomic_DNA"/>
</dbReference>
<accession>A0ACA9YAD8</accession>
<dbReference type="Proteomes" id="UP001152531">
    <property type="component" value="Unassembled WGS sequence"/>
</dbReference>
<keyword evidence="2" id="KW-1185">Reference proteome</keyword>
<sequence>MEDSTVHKRATDQFNRTGFELENDGLLPVTQQDSEKSLTPRSTKNSSLAKIDRPAFIILVILYLLQGVPVGLAFGSVPFMLKTKLSYSQVGVFSLAAYPYSMKLLWSPIVDAIYSPKLGRRRSWIIPIQTLSGITLIYLGYVINDLIEHPQDNLSTITFYFFVLVFFCATQDIAVDGWALTCLSPDSLSYASTAQTIGINTGYFSSFTVFLALSSPDFANKYLRSVPLDVGLFTMGGYLRFWGWMYLFVTCLIFLVPEDPPHLAKQNQAKLAAEKLKREGHYNKSSSKLTNVLKNSSDVYLSMYEILKLPNIQTFVVILLISKFGFQVNEAATNLKLLEKGLSKEDLSITVLIDFPFEMVFGYYAGRWSTGKKPLKPWLIGFAGRLFAAFLAQLVVFFFPKGEVSAGYFLMIILQHLLGSFMSTIQFVSLCAFHTKIADPSIGGTYMTTLNTLSNYGGTWPRLIIFYMIDKLTISKCINAGVEKFMNSELDKESCKSQGGSIEILRDGYYYTNFFCVGCGILILMWVKRKVEYLQSLPSSAWKLRN</sequence>
<protein>
    <submittedName>
        <fullName evidence="1">Uncharacterized membrane protein</fullName>
    </submittedName>
</protein>